<dbReference type="Proteomes" id="UP000033772">
    <property type="component" value="Unassembled WGS sequence"/>
</dbReference>
<comment type="caution">
    <text evidence="8">The sequence shown here is derived from an EMBL/GenBank/DDBJ whole genome shotgun (WGS) entry which is preliminary data.</text>
</comment>
<feature type="transmembrane region" description="Helical" evidence="6">
    <location>
        <begin position="91"/>
        <end position="109"/>
    </location>
</feature>
<dbReference type="InterPro" id="IPR032694">
    <property type="entry name" value="CopC/D"/>
</dbReference>
<evidence type="ECO:0000256" key="3">
    <source>
        <dbReference type="ARBA" id="ARBA00022692"/>
    </source>
</evidence>
<dbReference type="OrthoDB" id="3518068at2"/>
<dbReference type="EMBL" id="JZDQ02000030">
    <property type="protein sequence ID" value="OIJ25043.1"/>
    <property type="molecule type" value="Genomic_DNA"/>
</dbReference>
<dbReference type="GO" id="GO:0005886">
    <property type="term" value="C:plasma membrane"/>
    <property type="evidence" value="ECO:0007669"/>
    <property type="project" value="UniProtKB-SubCell"/>
</dbReference>
<feature type="transmembrane region" description="Helical" evidence="6">
    <location>
        <begin position="7"/>
        <end position="29"/>
    </location>
</feature>
<dbReference type="InterPro" id="IPR008457">
    <property type="entry name" value="Cu-R_CopD_dom"/>
</dbReference>
<feature type="transmembrane region" description="Helical" evidence="6">
    <location>
        <begin position="230"/>
        <end position="253"/>
    </location>
</feature>
<evidence type="ECO:0000256" key="2">
    <source>
        <dbReference type="ARBA" id="ARBA00022475"/>
    </source>
</evidence>
<proteinExistence type="predicted"/>
<evidence type="ECO:0000313" key="8">
    <source>
        <dbReference type="EMBL" id="OIJ25043.1"/>
    </source>
</evidence>
<keyword evidence="5 6" id="KW-0472">Membrane</keyword>
<evidence type="ECO:0000259" key="7">
    <source>
        <dbReference type="Pfam" id="PF05425"/>
    </source>
</evidence>
<name>A0A1J4N0J0_9ACTN</name>
<feature type="domain" description="Copper resistance protein D" evidence="7">
    <location>
        <begin position="226"/>
        <end position="331"/>
    </location>
</feature>
<accession>A0A1J4N0J0</accession>
<evidence type="ECO:0000256" key="6">
    <source>
        <dbReference type="SAM" id="Phobius"/>
    </source>
</evidence>
<feature type="transmembrane region" description="Helical" evidence="6">
    <location>
        <begin position="195"/>
        <end position="218"/>
    </location>
</feature>
<feature type="transmembrane region" description="Helical" evidence="6">
    <location>
        <begin position="164"/>
        <end position="183"/>
    </location>
</feature>
<feature type="transmembrane region" description="Helical" evidence="6">
    <location>
        <begin position="129"/>
        <end position="152"/>
    </location>
</feature>
<protein>
    <recommendedName>
        <fullName evidence="7">Copper resistance protein D domain-containing protein</fullName>
    </recommendedName>
</protein>
<dbReference type="Pfam" id="PF05425">
    <property type="entry name" value="CopD"/>
    <property type="match status" value="1"/>
</dbReference>
<keyword evidence="2" id="KW-1003">Cell membrane</keyword>
<keyword evidence="9" id="KW-1185">Reference proteome</keyword>
<feature type="transmembrane region" description="Helical" evidence="6">
    <location>
        <begin position="49"/>
        <end position="71"/>
    </location>
</feature>
<feature type="transmembrane region" description="Helical" evidence="6">
    <location>
        <begin position="273"/>
        <end position="298"/>
    </location>
</feature>
<keyword evidence="4 6" id="KW-1133">Transmembrane helix</keyword>
<evidence type="ECO:0000313" key="9">
    <source>
        <dbReference type="Proteomes" id="UP000033772"/>
    </source>
</evidence>
<sequence length="335" mass="34082">MNDRIRLLQVSALVCASLVALAFGILVTFPQPVVGIPEPSVVVRTGIPLLRWIANVCAIGAVGSVLVQVLLGEAGRDRAPALARRTSTAAVWTAAVWTVAALLGLWFNAAEISLRQLRVPVGGVLGYGGNVSLGLALLISAGSAGALTAYSVARLRRPSLPPDVGFLIALSGLTAVSMSGHPSQGEPPLLLMTASALHVSGAALWVGGLAITSLIVAADRHALAVVLPRFSRVAEVSFALVGVSGLLLAAARLTGDVTPSLGEAVGALTQTGAGWLVMGKLACMGLLGCTGAYIRAAVVDRVARQQPTPLTVWAGLELAVMAIAVSLATALARPL</sequence>
<evidence type="ECO:0000256" key="4">
    <source>
        <dbReference type="ARBA" id="ARBA00022989"/>
    </source>
</evidence>
<evidence type="ECO:0000256" key="5">
    <source>
        <dbReference type="ARBA" id="ARBA00023136"/>
    </source>
</evidence>
<reference evidence="8" key="1">
    <citation type="submission" date="2016-10" db="EMBL/GenBank/DDBJ databases">
        <title>Draft Genome Sequence of Nocardioides luteus Strain BAFB, an Alkane-Degrading Bacterium Isolated from JP-7 Polluted Soil.</title>
        <authorList>
            <person name="Brown L."/>
            <person name="Ruiz O.N."/>
            <person name="Gunasekera T."/>
        </authorList>
    </citation>
    <scope>NUCLEOTIDE SEQUENCE [LARGE SCALE GENOMIC DNA]</scope>
    <source>
        <strain evidence="8">BAFB</strain>
    </source>
</reference>
<dbReference type="STRING" id="1844.UG56_019995"/>
<gene>
    <name evidence="8" type="ORF">UG56_019995</name>
</gene>
<comment type="subcellular location">
    <subcellularLocation>
        <location evidence="1">Cell membrane</location>
        <topology evidence="1">Multi-pass membrane protein</topology>
    </subcellularLocation>
</comment>
<evidence type="ECO:0000256" key="1">
    <source>
        <dbReference type="ARBA" id="ARBA00004651"/>
    </source>
</evidence>
<dbReference type="GO" id="GO:0006825">
    <property type="term" value="P:copper ion transport"/>
    <property type="evidence" value="ECO:0007669"/>
    <property type="project" value="InterPro"/>
</dbReference>
<feature type="transmembrane region" description="Helical" evidence="6">
    <location>
        <begin position="310"/>
        <end position="332"/>
    </location>
</feature>
<dbReference type="RefSeq" id="WP_045547070.1">
    <property type="nucleotide sequence ID" value="NZ_JZDQ02000030.1"/>
</dbReference>
<organism evidence="8 9">
    <name type="scientific">Nocardioides luteus</name>
    <dbReference type="NCBI Taxonomy" id="1844"/>
    <lineage>
        <taxon>Bacteria</taxon>
        <taxon>Bacillati</taxon>
        <taxon>Actinomycetota</taxon>
        <taxon>Actinomycetes</taxon>
        <taxon>Propionibacteriales</taxon>
        <taxon>Nocardioidaceae</taxon>
        <taxon>Nocardioides</taxon>
    </lineage>
</organism>
<dbReference type="AlphaFoldDB" id="A0A1J4N0J0"/>
<dbReference type="PANTHER" id="PTHR34820">
    <property type="entry name" value="INNER MEMBRANE PROTEIN YEBZ"/>
    <property type="match status" value="1"/>
</dbReference>
<dbReference type="PANTHER" id="PTHR34820:SF4">
    <property type="entry name" value="INNER MEMBRANE PROTEIN YEBZ"/>
    <property type="match status" value="1"/>
</dbReference>
<keyword evidence="3 6" id="KW-0812">Transmembrane</keyword>